<name>A0A2I2GD97_9EURO</name>
<feature type="transmembrane region" description="Helical" evidence="6">
    <location>
        <begin position="93"/>
        <end position="114"/>
    </location>
</feature>
<dbReference type="InterPro" id="IPR052337">
    <property type="entry name" value="SAT4-like"/>
</dbReference>
<dbReference type="RefSeq" id="XP_024706157.1">
    <property type="nucleotide sequence ID" value="XM_024850760.1"/>
</dbReference>
<feature type="transmembrane region" description="Helical" evidence="6">
    <location>
        <begin position="126"/>
        <end position="149"/>
    </location>
</feature>
<evidence type="ECO:0000256" key="6">
    <source>
        <dbReference type="SAM" id="Phobius"/>
    </source>
</evidence>
<evidence type="ECO:0000256" key="1">
    <source>
        <dbReference type="ARBA" id="ARBA00004141"/>
    </source>
</evidence>
<feature type="domain" description="Rhodopsin" evidence="7">
    <location>
        <begin position="33"/>
        <end position="267"/>
    </location>
</feature>
<evidence type="ECO:0000313" key="8">
    <source>
        <dbReference type="EMBL" id="PLB50855.1"/>
    </source>
</evidence>
<dbReference type="Pfam" id="PF20684">
    <property type="entry name" value="Fung_rhodopsin"/>
    <property type="match status" value="1"/>
</dbReference>
<evidence type="ECO:0000256" key="3">
    <source>
        <dbReference type="ARBA" id="ARBA00022989"/>
    </source>
</evidence>
<sequence>MTSHNAALHEDWGMTLWIVNSVFIALATMAVIARFYARKLRKLSLGVDDWAILFALLLDWALYGLFVGCRNYGLGRHRGIISDADVLRMLKLLYYFQIFYILAPPTVKLSLLFLYKRIFVSSRFLIIVYIVGAIISIWAIIMVFLGIFNCKPISAFWTGEGKCIPLREFAIGYAVVNIATDVAVWLMPIPNMWRLQLPLAQKVALTFIFALGIFDFIAAIIRLIASMLVLGNWDVTYDYARGFMWSIIEVSVGIICTCLPTMRIILRSAFNGKLGRMLGFSSLTPHRQSTGRRPWIRSMNYDEIQGPWMIRDGGCHQHNSDVTATSGTMTRTVSSEREAGESGIRVLEEVKVELQDIKPVVGTARNRFY</sequence>
<keyword evidence="9" id="KW-1185">Reference proteome</keyword>
<dbReference type="OrthoDB" id="444631at2759"/>
<comment type="caution">
    <text evidence="8">The sequence shown here is derived from an EMBL/GenBank/DDBJ whole genome shotgun (WGS) entry which is preliminary data.</text>
</comment>
<evidence type="ECO:0000259" key="7">
    <source>
        <dbReference type="Pfam" id="PF20684"/>
    </source>
</evidence>
<keyword evidence="3 6" id="KW-1133">Transmembrane helix</keyword>
<feature type="transmembrane region" description="Helical" evidence="6">
    <location>
        <begin position="49"/>
        <end position="73"/>
    </location>
</feature>
<evidence type="ECO:0000313" key="9">
    <source>
        <dbReference type="Proteomes" id="UP000234275"/>
    </source>
</evidence>
<dbReference type="VEuPathDB" id="FungiDB:P170DRAFT_446068"/>
<feature type="transmembrane region" description="Helical" evidence="6">
    <location>
        <begin position="243"/>
        <end position="266"/>
    </location>
</feature>
<dbReference type="Proteomes" id="UP000234275">
    <property type="component" value="Unassembled WGS sequence"/>
</dbReference>
<protein>
    <recommendedName>
        <fullName evidence="7">Rhodopsin domain-containing protein</fullName>
    </recommendedName>
</protein>
<dbReference type="GeneID" id="36558459"/>
<evidence type="ECO:0000256" key="4">
    <source>
        <dbReference type="ARBA" id="ARBA00023136"/>
    </source>
</evidence>
<comment type="subcellular location">
    <subcellularLocation>
        <location evidence="1">Membrane</location>
        <topology evidence="1">Multi-pass membrane protein</topology>
    </subcellularLocation>
</comment>
<evidence type="ECO:0000256" key="5">
    <source>
        <dbReference type="ARBA" id="ARBA00038359"/>
    </source>
</evidence>
<comment type="similarity">
    <text evidence="5">Belongs to the SAT4 family.</text>
</comment>
<feature type="transmembrane region" description="Helical" evidence="6">
    <location>
        <begin position="169"/>
        <end position="187"/>
    </location>
</feature>
<evidence type="ECO:0000256" key="2">
    <source>
        <dbReference type="ARBA" id="ARBA00022692"/>
    </source>
</evidence>
<dbReference type="InterPro" id="IPR049326">
    <property type="entry name" value="Rhodopsin_dom_fungi"/>
</dbReference>
<dbReference type="GO" id="GO:0016020">
    <property type="term" value="C:membrane"/>
    <property type="evidence" value="ECO:0007669"/>
    <property type="project" value="UniProtKB-SubCell"/>
</dbReference>
<keyword evidence="2 6" id="KW-0812">Transmembrane</keyword>
<gene>
    <name evidence="8" type="ORF">P170DRAFT_446068</name>
</gene>
<dbReference type="PANTHER" id="PTHR33048:SF47">
    <property type="entry name" value="INTEGRAL MEMBRANE PROTEIN-RELATED"/>
    <property type="match status" value="1"/>
</dbReference>
<keyword evidence="4 6" id="KW-0472">Membrane</keyword>
<reference evidence="8 9" key="1">
    <citation type="submission" date="2016-12" db="EMBL/GenBank/DDBJ databases">
        <title>The genomes of Aspergillus section Nigri reveals drivers in fungal speciation.</title>
        <authorList>
            <consortium name="DOE Joint Genome Institute"/>
            <person name="Vesth T.C."/>
            <person name="Nybo J."/>
            <person name="Theobald S."/>
            <person name="Brandl J."/>
            <person name="Frisvad J.C."/>
            <person name="Nielsen K.F."/>
            <person name="Lyhne E.K."/>
            <person name="Kogle M.E."/>
            <person name="Kuo A."/>
            <person name="Riley R."/>
            <person name="Clum A."/>
            <person name="Nolan M."/>
            <person name="Lipzen A."/>
            <person name="Salamov A."/>
            <person name="Henrissat B."/>
            <person name="Wiebenga A."/>
            <person name="De Vries R.P."/>
            <person name="Grigoriev I.V."/>
            <person name="Mortensen U.H."/>
            <person name="Andersen M.R."/>
            <person name="Baker S.E."/>
        </authorList>
    </citation>
    <scope>NUCLEOTIDE SEQUENCE [LARGE SCALE GENOMIC DNA]</scope>
    <source>
        <strain evidence="8 9">IBT 23096</strain>
    </source>
</reference>
<accession>A0A2I2GD97</accession>
<dbReference type="EMBL" id="MSFO01000003">
    <property type="protein sequence ID" value="PLB50855.1"/>
    <property type="molecule type" value="Genomic_DNA"/>
</dbReference>
<feature type="transmembrane region" description="Helical" evidence="6">
    <location>
        <begin position="12"/>
        <end position="37"/>
    </location>
</feature>
<dbReference type="PANTHER" id="PTHR33048">
    <property type="entry name" value="PTH11-LIKE INTEGRAL MEMBRANE PROTEIN (AFU_ORTHOLOGUE AFUA_5G11245)"/>
    <property type="match status" value="1"/>
</dbReference>
<dbReference type="AlphaFoldDB" id="A0A2I2GD97"/>
<organism evidence="8 9">
    <name type="scientific">Aspergillus steynii IBT 23096</name>
    <dbReference type="NCBI Taxonomy" id="1392250"/>
    <lineage>
        <taxon>Eukaryota</taxon>
        <taxon>Fungi</taxon>
        <taxon>Dikarya</taxon>
        <taxon>Ascomycota</taxon>
        <taxon>Pezizomycotina</taxon>
        <taxon>Eurotiomycetes</taxon>
        <taxon>Eurotiomycetidae</taxon>
        <taxon>Eurotiales</taxon>
        <taxon>Aspergillaceae</taxon>
        <taxon>Aspergillus</taxon>
        <taxon>Aspergillus subgen. Circumdati</taxon>
    </lineage>
</organism>
<proteinExistence type="inferred from homology"/>
<feature type="transmembrane region" description="Helical" evidence="6">
    <location>
        <begin position="207"/>
        <end position="231"/>
    </location>
</feature>